<feature type="chain" id="PRO_5045971326" description="DUF2092 domain-containing protein" evidence="2">
    <location>
        <begin position="26"/>
        <end position="262"/>
    </location>
</feature>
<keyword evidence="4" id="KW-1185">Reference proteome</keyword>
<feature type="region of interest" description="Disordered" evidence="1">
    <location>
        <begin position="177"/>
        <end position="197"/>
    </location>
</feature>
<evidence type="ECO:0000256" key="1">
    <source>
        <dbReference type="SAM" id="MobiDB-lite"/>
    </source>
</evidence>
<feature type="signal peptide" evidence="2">
    <location>
        <begin position="1"/>
        <end position="25"/>
    </location>
</feature>
<evidence type="ECO:0000256" key="2">
    <source>
        <dbReference type="SAM" id="SignalP"/>
    </source>
</evidence>
<keyword evidence="2" id="KW-0732">Signal</keyword>
<evidence type="ECO:0000313" key="3">
    <source>
        <dbReference type="EMBL" id="NIA56590.1"/>
    </source>
</evidence>
<organism evidence="3 4">
    <name type="scientific">Telluria antibiotica</name>
    <dbReference type="NCBI Taxonomy" id="2717319"/>
    <lineage>
        <taxon>Bacteria</taxon>
        <taxon>Pseudomonadati</taxon>
        <taxon>Pseudomonadota</taxon>
        <taxon>Betaproteobacteria</taxon>
        <taxon>Burkholderiales</taxon>
        <taxon>Oxalobacteraceae</taxon>
        <taxon>Telluria group</taxon>
        <taxon>Telluria</taxon>
    </lineage>
</organism>
<name>A0ABX0PKY0_9BURK</name>
<dbReference type="EMBL" id="JAAQOM010000016">
    <property type="protein sequence ID" value="NIA56590.1"/>
    <property type="molecule type" value="Genomic_DNA"/>
</dbReference>
<sequence>MKVFSMLFSLAIACQALPIAMHAAAAQESDDTNAVGAAMSLAAMDQFGPVRLRNEYNYAVAKLKSRDGKPRAYTYDIVTDTTMALAGGNATKSQTRESHAFDKTGRSRTAWTQAGVERIAIADPATQTAYLICPERKEILRMTGLTSALQPGSLAAAQLPDAATLAASTDLGEKEIGGVKARGSKSETTIPAGAQGNDRPLVHTTEMWFSTELATPVYMHLSMPEFGDMITRVENLKFGDVPASTFALPEGYAMRDIVPETK</sequence>
<accession>A0ABX0PKY0</accession>
<proteinExistence type="predicted"/>
<dbReference type="RefSeq" id="WP_166862352.1">
    <property type="nucleotide sequence ID" value="NZ_JAAQOM010000016.1"/>
</dbReference>
<evidence type="ECO:0000313" key="4">
    <source>
        <dbReference type="Proteomes" id="UP000716322"/>
    </source>
</evidence>
<comment type="caution">
    <text evidence="3">The sequence shown here is derived from an EMBL/GenBank/DDBJ whole genome shotgun (WGS) entry which is preliminary data.</text>
</comment>
<dbReference type="Proteomes" id="UP000716322">
    <property type="component" value="Unassembled WGS sequence"/>
</dbReference>
<reference evidence="3 4" key="1">
    <citation type="submission" date="2020-03" db="EMBL/GenBank/DDBJ databases">
        <title>Genome sequence of strain Massilia sp. TW-1.</title>
        <authorList>
            <person name="Chaudhary D.K."/>
        </authorList>
    </citation>
    <scope>NUCLEOTIDE SEQUENCE [LARGE SCALE GENOMIC DNA]</scope>
    <source>
        <strain evidence="3 4">TW-1</strain>
    </source>
</reference>
<gene>
    <name evidence="3" type="ORF">HAV22_23485</name>
</gene>
<protein>
    <recommendedName>
        <fullName evidence="5">DUF2092 domain-containing protein</fullName>
    </recommendedName>
</protein>
<evidence type="ECO:0008006" key="5">
    <source>
        <dbReference type="Google" id="ProtNLM"/>
    </source>
</evidence>